<dbReference type="InterPro" id="IPR009003">
    <property type="entry name" value="Peptidase_S1_PA"/>
</dbReference>
<dbReference type="Gene3D" id="2.40.10.10">
    <property type="entry name" value="Trypsin-like serine proteases"/>
    <property type="match status" value="1"/>
</dbReference>
<dbReference type="GO" id="GO:0008233">
    <property type="term" value="F:peptidase activity"/>
    <property type="evidence" value="ECO:0007669"/>
    <property type="project" value="UniProtKB-KW"/>
</dbReference>
<sequence>DGMVSEILVVSLGKHTGFREGPSSRGLGSAQAVYHHKACKVPLPTAMVPRLATRLRQPAGDQYRPICLPLSDTLGNPQLGSPPLQDGGRASPVQAIWNSSIQQKRITRFFCSLCSNIIIPGFNGSPQVKLRRWKSGTGISVPRRVAQKLICRNSVCVIGSPMFRCSMLLLQIAISFVWPCHPQEGDNGAPLMRYYFGRYYIAGVSSWASKEGCAPSAPPSLFCNSLKPAVDIGYHWTTSGLKK</sequence>
<dbReference type="GO" id="GO:0006508">
    <property type="term" value="P:proteolysis"/>
    <property type="evidence" value="ECO:0007669"/>
    <property type="project" value="UniProtKB-KW"/>
</dbReference>
<feature type="non-terminal residue" evidence="1">
    <location>
        <position position="1"/>
    </location>
</feature>
<reference evidence="1 2" key="1">
    <citation type="submission" date="2021-06" db="EMBL/GenBank/DDBJ databases">
        <title>Caerostris extrusa draft genome.</title>
        <authorList>
            <person name="Kono N."/>
            <person name="Arakawa K."/>
        </authorList>
    </citation>
    <scope>NUCLEOTIDE SEQUENCE [LARGE SCALE GENOMIC DNA]</scope>
</reference>
<dbReference type="InterPro" id="IPR043504">
    <property type="entry name" value="Peptidase_S1_PA_chymotrypsin"/>
</dbReference>
<name>A0AAV4XNU2_CAEEX</name>
<keyword evidence="1" id="KW-0378">Hydrolase</keyword>
<gene>
    <name evidence="1" type="primary">TMPRSS9</name>
    <name evidence="1" type="ORF">CEXT_577761</name>
</gene>
<evidence type="ECO:0000313" key="1">
    <source>
        <dbReference type="EMBL" id="GIY95870.1"/>
    </source>
</evidence>
<keyword evidence="2" id="KW-1185">Reference proteome</keyword>
<dbReference type="EMBL" id="BPLR01000588">
    <property type="protein sequence ID" value="GIY95870.1"/>
    <property type="molecule type" value="Genomic_DNA"/>
</dbReference>
<protein>
    <submittedName>
        <fullName evidence="1">Transmembrane protease serine 9</fullName>
    </submittedName>
</protein>
<proteinExistence type="predicted"/>
<dbReference type="AlphaFoldDB" id="A0AAV4XNU2"/>
<comment type="caution">
    <text evidence="1">The sequence shown here is derived from an EMBL/GenBank/DDBJ whole genome shotgun (WGS) entry which is preliminary data.</text>
</comment>
<accession>A0AAV4XNU2</accession>
<evidence type="ECO:0000313" key="2">
    <source>
        <dbReference type="Proteomes" id="UP001054945"/>
    </source>
</evidence>
<dbReference type="Proteomes" id="UP001054945">
    <property type="component" value="Unassembled WGS sequence"/>
</dbReference>
<keyword evidence="1" id="KW-0645">Protease</keyword>
<organism evidence="1 2">
    <name type="scientific">Caerostris extrusa</name>
    <name type="common">Bark spider</name>
    <name type="synonym">Caerostris bankana</name>
    <dbReference type="NCBI Taxonomy" id="172846"/>
    <lineage>
        <taxon>Eukaryota</taxon>
        <taxon>Metazoa</taxon>
        <taxon>Ecdysozoa</taxon>
        <taxon>Arthropoda</taxon>
        <taxon>Chelicerata</taxon>
        <taxon>Arachnida</taxon>
        <taxon>Araneae</taxon>
        <taxon>Araneomorphae</taxon>
        <taxon>Entelegynae</taxon>
        <taxon>Araneoidea</taxon>
        <taxon>Araneidae</taxon>
        <taxon>Caerostris</taxon>
    </lineage>
</organism>
<keyword evidence="1" id="KW-0472">Membrane</keyword>
<keyword evidence="1" id="KW-0812">Transmembrane</keyword>
<dbReference type="SUPFAM" id="SSF50494">
    <property type="entry name" value="Trypsin-like serine proteases"/>
    <property type="match status" value="1"/>
</dbReference>